<dbReference type="CDD" id="cd00130">
    <property type="entry name" value="PAS"/>
    <property type="match status" value="1"/>
</dbReference>
<feature type="transmembrane region" description="Helical" evidence="2">
    <location>
        <begin position="50"/>
        <end position="71"/>
    </location>
</feature>
<dbReference type="InterPro" id="IPR035965">
    <property type="entry name" value="PAS-like_dom_sf"/>
</dbReference>
<dbReference type="InterPro" id="IPR000014">
    <property type="entry name" value="PAS"/>
</dbReference>
<feature type="chain" id="PRO_5030715051" evidence="3">
    <location>
        <begin position="27"/>
        <end position="376"/>
    </location>
</feature>
<dbReference type="InterPro" id="IPR000700">
    <property type="entry name" value="PAS-assoc_C"/>
</dbReference>
<dbReference type="NCBIfam" id="TIGR00229">
    <property type="entry name" value="sensory_box"/>
    <property type="match status" value="1"/>
</dbReference>
<proteinExistence type="predicted"/>
<evidence type="ECO:0000256" key="2">
    <source>
        <dbReference type="SAM" id="Phobius"/>
    </source>
</evidence>
<evidence type="ECO:0000259" key="4">
    <source>
        <dbReference type="PROSITE" id="PS50112"/>
    </source>
</evidence>
<keyword evidence="2" id="KW-1133">Transmembrane helix</keyword>
<dbReference type="PROSITE" id="PS50887">
    <property type="entry name" value="GGDEF"/>
    <property type="match status" value="1"/>
</dbReference>
<feature type="domain" description="PAS" evidence="4">
    <location>
        <begin position="83"/>
        <end position="153"/>
    </location>
</feature>
<evidence type="ECO:0000256" key="3">
    <source>
        <dbReference type="SAM" id="SignalP"/>
    </source>
</evidence>
<evidence type="ECO:0000259" key="6">
    <source>
        <dbReference type="PROSITE" id="PS50887"/>
    </source>
</evidence>
<dbReference type="RefSeq" id="WP_169492650.1">
    <property type="nucleotide sequence ID" value="NZ_JABBGM010000002.1"/>
</dbReference>
<keyword evidence="3" id="KW-0732">Signal</keyword>
<dbReference type="Gene3D" id="3.30.70.270">
    <property type="match status" value="1"/>
</dbReference>
<protein>
    <submittedName>
        <fullName evidence="7">Diguanylate cyclase</fullName>
    </submittedName>
</protein>
<sequence>MVAQKLTIAGAITSVAAAGASPSAQGQDFAPRTMVVRPSSKFELANPIVAAGTTALILLFACALPLARLSLRRRELERQLLEAEARYRLLANSTSEVVLRADMDGTVTYASPAAASIGLWREGGPIGANLLDLVAPERRGDLGATLEGAVSGQGDAVWQEFHLVGAEGSEGWFEVRIQPLEDADGTTRSVVANLRSIAERKQLEDQLYEAGLTDAQTGLSNRRAFIAMLEHHLGEQSGGCIALFDLDHFRALNDRHGHLVGDKVLLLFANLLRSLVRGGDTVARIGGEKFGVLLPGASTEQAETVVARVLSSLSGTTRAVDNVIVRVSASAGVARLGGTADEALRSADLALQVAKAKGRDRLELAPRLRIERHSRW</sequence>
<gene>
    <name evidence="7" type="ORF">HHL27_07030</name>
</gene>
<dbReference type="NCBIfam" id="TIGR00254">
    <property type="entry name" value="GGDEF"/>
    <property type="match status" value="1"/>
</dbReference>
<dbReference type="PROSITE" id="PS50113">
    <property type="entry name" value="PAC"/>
    <property type="match status" value="1"/>
</dbReference>
<dbReference type="AlphaFoldDB" id="A0A7Y0BNA1"/>
<dbReference type="Proteomes" id="UP000583556">
    <property type="component" value="Unassembled WGS sequence"/>
</dbReference>
<keyword evidence="2" id="KW-0472">Membrane</keyword>
<organism evidence="7 8">
    <name type="scientific">Novosphingobium olei</name>
    <dbReference type="NCBI Taxonomy" id="2728851"/>
    <lineage>
        <taxon>Bacteria</taxon>
        <taxon>Pseudomonadati</taxon>
        <taxon>Pseudomonadota</taxon>
        <taxon>Alphaproteobacteria</taxon>
        <taxon>Sphingomonadales</taxon>
        <taxon>Sphingomonadaceae</taxon>
        <taxon>Novosphingobium</taxon>
    </lineage>
</organism>
<reference evidence="7 8" key="1">
    <citation type="submission" date="2020-04" db="EMBL/GenBank/DDBJ databases">
        <title>Novosphingobium sp. TW-4 isolated from soil.</title>
        <authorList>
            <person name="Dahal R.H."/>
            <person name="Chaudhary D.K."/>
        </authorList>
    </citation>
    <scope>NUCLEOTIDE SEQUENCE [LARGE SCALE GENOMIC DNA]</scope>
    <source>
        <strain evidence="7 8">TW-4</strain>
    </source>
</reference>
<dbReference type="Pfam" id="PF08448">
    <property type="entry name" value="PAS_4"/>
    <property type="match status" value="1"/>
</dbReference>
<accession>A0A7Y0BNA1</accession>
<dbReference type="InterPro" id="IPR052155">
    <property type="entry name" value="Biofilm_reg_signaling"/>
</dbReference>
<dbReference type="PANTHER" id="PTHR44757">
    <property type="entry name" value="DIGUANYLATE CYCLASE DGCP"/>
    <property type="match status" value="1"/>
</dbReference>
<dbReference type="EMBL" id="JABBGM010000002">
    <property type="protein sequence ID" value="NML93423.1"/>
    <property type="molecule type" value="Genomic_DNA"/>
</dbReference>
<feature type="domain" description="GGDEF" evidence="6">
    <location>
        <begin position="237"/>
        <end position="367"/>
    </location>
</feature>
<dbReference type="InterPro" id="IPR029787">
    <property type="entry name" value="Nucleotide_cyclase"/>
</dbReference>
<feature type="signal peptide" evidence="3">
    <location>
        <begin position="1"/>
        <end position="26"/>
    </location>
</feature>
<evidence type="ECO:0000256" key="1">
    <source>
        <dbReference type="SAM" id="Coils"/>
    </source>
</evidence>
<comment type="caution">
    <text evidence="7">The sequence shown here is derived from an EMBL/GenBank/DDBJ whole genome shotgun (WGS) entry which is preliminary data.</text>
</comment>
<keyword evidence="1" id="KW-0175">Coiled coil</keyword>
<evidence type="ECO:0000313" key="8">
    <source>
        <dbReference type="Proteomes" id="UP000583556"/>
    </source>
</evidence>
<evidence type="ECO:0000259" key="5">
    <source>
        <dbReference type="PROSITE" id="PS50113"/>
    </source>
</evidence>
<dbReference type="PROSITE" id="PS50112">
    <property type="entry name" value="PAS"/>
    <property type="match status" value="1"/>
</dbReference>
<dbReference type="Gene3D" id="3.30.450.20">
    <property type="entry name" value="PAS domain"/>
    <property type="match status" value="1"/>
</dbReference>
<keyword evidence="2" id="KW-0812">Transmembrane</keyword>
<keyword evidence="8" id="KW-1185">Reference proteome</keyword>
<dbReference type="Pfam" id="PF00990">
    <property type="entry name" value="GGDEF"/>
    <property type="match status" value="1"/>
</dbReference>
<evidence type="ECO:0000313" key="7">
    <source>
        <dbReference type="EMBL" id="NML93423.1"/>
    </source>
</evidence>
<dbReference type="SUPFAM" id="SSF55785">
    <property type="entry name" value="PYP-like sensor domain (PAS domain)"/>
    <property type="match status" value="1"/>
</dbReference>
<name>A0A7Y0BNA1_9SPHN</name>
<feature type="domain" description="PAC" evidence="5">
    <location>
        <begin position="157"/>
        <end position="209"/>
    </location>
</feature>
<dbReference type="InterPro" id="IPR000160">
    <property type="entry name" value="GGDEF_dom"/>
</dbReference>
<dbReference type="CDD" id="cd01949">
    <property type="entry name" value="GGDEF"/>
    <property type="match status" value="1"/>
</dbReference>
<dbReference type="InterPro" id="IPR013656">
    <property type="entry name" value="PAS_4"/>
</dbReference>
<dbReference type="PANTHER" id="PTHR44757:SF2">
    <property type="entry name" value="BIOFILM ARCHITECTURE MAINTENANCE PROTEIN MBAA"/>
    <property type="match status" value="1"/>
</dbReference>
<dbReference type="SMART" id="SM00267">
    <property type="entry name" value="GGDEF"/>
    <property type="match status" value="1"/>
</dbReference>
<dbReference type="SUPFAM" id="SSF55073">
    <property type="entry name" value="Nucleotide cyclase"/>
    <property type="match status" value="1"/>
</dbReference>
<dbReference type="InterPro" id="IPR043128">
    <property type="entry name" value="Rev_trsase/Diguanyl_cyclase"/>
</dbReference>
<dbReference type="SMART" id="SM00091">
    <property type="entry name" value="PAS"/>
    <property type="match status" value="1"/>
</dbReference>
<feature type="coiled-coil region" evidence="1">
    <location>
        <begin position="66"/>
        <end position="93"/>
    </location>
</feature>